<dbReference type="Proteomes" id="UP000634476">
    <property type="component" value="Unassembled WGS sequence"/>
</dbReference>
<evidence type="ECO:0000256" key="4">
    <source>
        <dbReference type="ARBA" id="ARBA00023163"/>
    </source>
</evidence>
<name>A0A8J3WSV0_9ACTN</name>
<evidence type="ECO:0000313" key="10">
    <source>
        <dbReference type="Proteomes" id="UP000634476"/>
    </source>
</evidence>
<dbReference type="InterPro" id="IPR000792">
    <property type="entry name" value="Tscrpt_reg_LuxR_C"/>
</dbReference>
<dbReference type="Gene3D" id="3.40.50.2300">
    <property type="match status" value="2"/>
</dbReference>
<dbReference type="InterPro" id="IPR058245">
    <property type="entry name" value="NreC/VraR/RcsB-like_REC"/>
</dbReference>
<dbReference type="InterPro" id="IPR039420">
    <property type="entry name" value="WalR-like"/>
</dbReference>
<feature type="region of interest" description="Disordered" evidence="6">
    <location>
        <begin position="66"/>
        <end position="97"/>
    </location>
</feature>
<dbReference type="PRINTS" id="PR00038">
    <property type="entry name" value="HTHLUXR"/>
</dbReference>
<dbReference type="GO" id="GO:0003677">
    <property type="term" value="F:DNA binding"/>
    <property type="evidence" value="ECO:0007669"/>
    <property type="project" value="UniProtKB-KW"/>
</dbReference>
<dbReference type="GO" id="GO:0006355">
    <property type="term" value="P:regulation of DNA-templated transcription"/>
    <property type="evidence" value="ECO:0007669"/>
    <property type="project" value="InterPro"/>
</dbReference>
<evidence type="ECO:0000313" key="9">
    <source>
        <dbReference type="EMBL" id="GIH98326.1"/>
    </source>
</evidence>
<dbReference type="Pfam" id="PF00196">
    <property type="entry name" value="GerE"/>
    <property type="match status" value="1"/>
</dbReference>
<keyword evidence="2" id="KW-0805">Transcription regulation</keyword>
<evidence type="ECO:0000256" key="5">
    <source>
        <dbReference type="PROSITE-ProRule" id="PRU00169"/>
    </source>
</evidence>
<dbReference type="PANTHER" id="PTHR43214:SF24">
    <property type="entry name" value="TRANSCRIPTIONAL REGULATORY PROTEIN NARL-RELATED"/>
    <property type="match status" value="1"/>
</dbReference>
<organism evidence="9 10">
    <name type="scientific">Planobispora takensis</name>
    <dbReference type="NCBI Taxonomy" id="1367882"/>
    <lineage>
        <taxon>Bacteria</taxon>
        <taxon>Bacillati</taxon>
        <taxon>Actinomycetota</taxon>
        <taxon>Actinomycetes</taxon>
        <taxon>Streptosporangiales</taxon>
        <taxon>Streptosporangiaceae</taxon>
        <taxon>Planobispora</taxon>
    </lineage>
</organism>
<dbReference type="SMART" id="SM00421">
    <property type="entry name" value="HTH_LUXR"/>
    <property type="match status" value="1"/>
</dbReference>
<dbReference type="SUPFAM" id="SSF52172">
    <property type="entry name" value="CheY-like"/>
    <property type="match status" value="2"/>
</dbReference>
<keyword evidence="3 9" id="KW-0238">DNA-binding</keyword>
<evidence type="ECO:0000256" key="6">
    <source>
        <dbReference type="SAM" id="MobiDB-lite"/>
    </source>
</evidence>
<dbReference type="PROSITE" id="PS50110">
    <property type="entry name" value="RESPONSE_REGULATORY"/>
    <property type="match status" value="1"/>
</dbReference>
<proteinExistence type="predicted"/>
<protein>
    <submittedName>
        <fullName evidence="9">DNA-binding response regulator</fullName>
    </submittedName>
</protein>
<dbReference type="GO" id="GO:0000160">
    <property type="term" value="P:phosphorelay signal transduction system"/>
    <property type="evidence" value="ECO:0007669"/>
    <property type="project" value="InterPro"/>
</dbReference>
<evidence type="ECO:0000256" key="1">
    <source>
        <dbReference type="ARBA" id="ARBA00022553"/>
    </source>
</evidence>
<dbReference type="InterPro" id="IPR011006">
    <property type="entry name" value="CheY-like_superfamily"/>
</dbReference>
<dbReference type="PROSITE" id="PS00622">
    <property type="entry name" value="HTH_LUXR_1"/>
    <property type="match status" value="1"/>
</dbReference>
<accession>A0A8J3WSV0</accession>
<feature type="domain" description="HTH luxR-type" evidence="7">
    <location>
        <begin position="187"/>
        <end position="258"/>
    </location>
</feature>
<feature type="modified residue" description="4-aspartylphosphate" evidence="5">
    <location>
        <position position="57"/>
    </location>
</feature>
<evidence type="ECO:0000256" key="2">
    <source>
        <dbReference type="ARBA" id="ARBA00023015"/>
    </source>
</evidence>
<dbReference type="EMBL" id="BOOK01000001">
    <property type="protein sequence ID" value="GIH98326.1"/>
    <property type="molecule type" value="Genomic_DNA"/>
</dbReference>
<keyword evidence="1 5" id="KW-0597">Phosphoprotein</keyword>
<dbReference type="InterPro" id="IPR016032">
    <property type="entry name" value="Sig_transdc_resp-reg_C-effctor"/>
</dbReference>
<dbReference type="PROSITE" id="PS50043">
    <property type="entry name" value="HTH_LUXR_2"/>
    <property type="match status" value="1"/>
</dbReference>
<evidence type="ECO:0000259" key="7">
    <source>
        <dbReference type="PROSITE" id="PS50043"/>
    </source>
</evidence>
<dbReference type="CDD" id="cd17535">
    <property type="entry name" value="REC_NarL-like"/>
    <property type="match status" value="1"/>
</dbReference>
<feature type="domain" description="Response regulatory" evidence="8">
    <location>
        <begin position="6"/>
        <end position="163"/>
    </location>
</feature>
<reference evidence="9" key="1">
    <citation type="submission" date="2021-01" db="EMBL/GenBank/DDBJ databases">
        <title>Whole genome shotgun sequence of Planobispora takensis NBRC 109077.</title>
        <authorList>
            <person name="Komaki H."/>
            <person name="Tamura T."/>
        </authorList>
    </citation>
    <scope>NUCLEOTIDE SEQUENCE</scope>
    <source>
        <strain evidence="9">NBRC 109077</strain>
    </source>
</reference>
<dbReference type="CDD" id="cd06170">
    <property type="entry name" value="LuxR_C_like"/>
    <property type="match status" value="1"/>
</dbReference>
<dbReference type="SUPFAM" id="SSF46894">
    <property type="entry name" value="C-terminal effector domain of the bipartite response regulators"/>
    <property type="match status" value="1"/>
</dbReference>
<comment type="caution">
    <text evidence="9">The sequence shown here is derived from an EMBL/GenBank/DDBJ whole genome shotgun (WGS) entry which is preliminary data.</text>
</comment>
<dbReference type="SMART" id="SM00448">
    <property type="entry name" value="REC"/>
    <property type="match status" value="1"/>
</dbReference>
<dbReference type="InterPro" id="IPR001789">
    <property type="entry name" value="Sig_transdc_resp-reg_receiver"/>
</dbReference>
<dbReference type="PANTHER" id="PTHR43214">
    <property type="entry name" value="TWO-COMPONENT RESPONSE REGULATOR"/>
    <property type="match status" value="1"/>
</dbReference>
<keyword evidence="4" id="KW-0804">Transcription</keyword>
<dbReference type="RefSeq" id="WP_203872804.1">
    <property type="nucleotide sequence ID" value="NZ_BOOK01000001.1"/>
</dbReference>
<gene>
    <name evidence="9" type="ORF">Pta02_03350</name>
</gene>
<evidence type="ECO:0000256" key="3">
    <source>
        <dbReference type="ARBA" id="ARBA00023125"/>
    </source>
</evidence>
<evidence type="ECO:0000259" key="8">
    <source>
        <dbReference type="PROSITE" id="PS50110"/>
    </source>
</evidence>
<keyword evidence="10" id="KW-1185">Reference proteome</keyword>
<dbReference type="AlphaFoldDB" id="A0A8J3WSV0"/>
<feature type="compositionally biased region" description="Low complexity" evidence="6">
    <location>
        <begin position="73"/>
        <end position="95"/>
    </location>
</feature>
<sequence>MPEPLRIVMAEDNYLVREGARRLLEDSGEVVVQAAVGSAPELLDAVRRMRPEAVLTDIRMPAGAVPGLPAHDPAPVRTGAPAGAPGGAAQATAGADRNGRAMEGIDAAHAIKAGHPEIGVVILSQYVDESYAFELFRDGTAGLAYLLKDRIGDLNRLLEALREVTRGGSVIDPQVVEALVTRRVRLRESPLTLLTTRELDVLREMAQGRGNAGIAAELTLSESSVEKHVNAIFAKLGLTAEPLVHRRVTAVLTFLRETGLRR</sequence>